<gene>
    <name evidence="1" type="ORF">FHL15_001964</name>
</gene>
<evidence type="ECO:0000313" key="1">
    <source>
        <dbReference type="EMBL" id="TRX97170.1"/>
    </source>
</evidence>
<dbReference type="GO" id="GO:0000712">
    <property type="term" value="P:resolution of meiotic recombination intermediates"/>
    <property type="evidence" value="ECO:0007669"/>
    <property type="project" value="TreeGrafter"/>
</dbReference>
<reference evidence="2" key="1">
    <citation type="submission" date="2019-06" db="EMBL/GenBank/DDBJ databases">
        <title>Draft genome sequence of the griseofulvin-producing fungus Xylaria cubensis strain G536.</title>
        <authorList>
            <person name="Mead M.E."/>
            <person name="Raja H.A."/>
            <person name="Steenwyk J.L."/>
            <person name="Knowles S.L."/>
            <person name="Oberlies N.H."/>
            <person name="Rokas A."/>
        </authorList>
    </citation>
    <scope>NUCLEOTIDE SEQUENCE [LARGE SCALE GENOMIC DNA]</scope>
    <source>
        <strain evidence="2">G536</strain>
    </source>
</reference>
<dbReference type="PANTHER" id="PTHR21166:SF2">
    <property type="entry name" value="CELL DIVISION CONTROL PROTEIN 24 OB DOMAIN-CONTAINING PROTEIN-RELATED"/>
    <property type="match status" value="1"/>
</dbReference>
<dbReference type="GO" id="GO:0003697">
    <property type="term" value="F:single-stranded DNA binding"/>
    <property type="evidence" value="ECO:0007669"/>
    <property type="project" value="TreeGrafter"/>
</dbReference>
<dbReference type="PANTHER" id="PTHR21166">
    <property type="entry name" value="CELL DIVISION CONTROL PROTEIN 24 OB DOMAIN-CONTAINING PROTEIN-RELATED"/>
    <property type="match status" value="1"/>
</dbReference>
<dbReference type="STRING" id="2512241.A0A553IAE7"/>
<dbReference type="InterPro" id="IPR012340">
    <property type="entry name" value="NA-bd_OB-fold"/>
</dbReference>
<dbReference type="GO" id="GO:0008310">
    <property type="term" value="F:single-stranded DNA 3'-5' DNA exonuclease activity"/>
    <property type="evidence" value="ECO:0007669"/>
    <property type="project" value="TreeGrafter"/>
</dbReference>
<dbReference type="Proteomes" id="UP000319160">
    <property type="component" value="Unassembled WGS sequence"/>
</dbReference>
<evidence type="ECO:0000313" key="2">
    <source>
        <dbReference type="Proteomes" id="UP000319160"/>
    </source>
</evidence>
<dbReference type="OrthoDB" id="3248508at2759"/>
<proteinExistence type="predicted"/>
<name>A0A553IAE7_9PEZI</name>
<comment type="caution">
    <text evidence="1">The sequence shown here is derived from an EMBL/GenBank/DDBJ whole genome shotgun (WGS) entry which is preliminary data.</text>
</comment>
<protein>
    <recommendedName>
        <fullName evidence="3">Replication protein A OB domain-containing protein</fullName>
    </recommendedName>
</protein>
<organism evidence="1 2">
    <name type="scientific">Xylaria flabelliformis</name>
    <dbReference type="NCBI Taxonomy" id="2512241"/>
    <lineage>
        <taxon>Eukaryota</taxon>
        <taxon>Fungi</taxon>
        <taxon>Dikarya</taxon>
        <taxon>Ascomycota</taxon>
        <taxon>Pezizomycotina</taxon>
        <taxon>Sordariomycetes</taxon>
        <taxon>Xylariomycetidae</taxon>
        <taxon>Xylariales</taxon>
        <taxon>Xylariaceae</taxon>
        <taxon>Xylaria</taxon>
    </lineage>
</organism>
<accession>A0A553IAE7</accession>
<dbReference type="SUPFAM" id="SSF50249">
    <property type="entry name" value="Nucleic acid-binding proteins"/>
    <property type="match status" value="1"/>
</dbReference>
<dbReference type="EMBL" id="VFLP01000007">
    <property type="protein sequence ID" value="TRX97170.1"/>
    <property type="molecule type" value="Genomic_DNA"/>
</dbReference>
<dbReference type="InterPro" id="IPR052469">
    <property type="entry name" value="MEIOB"/>
</dbReference>
<dbReference type="Gene3D" id="2.40.50.140">
    <property type="entry name" value="Nucleic acid-binding proteins"/>
    <property type="match status" value="1"/>
</dbReference>
<sequence>MSSKFPSIQSFYSREVAFGGCSSSSHPVKAGDGFTPSEVEAVTNPLSRPFQPSKHYDVCSIVELETGPHNYQISGRLVNFLSPGGPHRTSTNVEGYYFLVICDSTAAMAIKLYCNPNECQPLLGQRITLWATSISAGNQAEIGHIPYCSTATTIYPGRNGATHIEFHVDEPGSEDDGSLRRPVDVNTDQYGNIHGLMTLKSFLVSGHDLGEGRILVCVRSVGPRRTIQPKKREGSLHMVEVSIYDDTAHCVLKLWEDKITSAKSWIPNQTILLLSQPLCREYTDRAGAAHAEVGIGYSSIVNVDPDFPEAAWLRAKIQEMAKKERVIVPFPKDIWDLQLAMYGPDRTLYTLAELEEQARNQPPDTNFTGKPAAICKNCDTQRNLSLNPRILGSFLDESGMIAGSKLIWNDTAWTQFLFGSANEDILAIQEQENTVEKSWKDIAALGTNSLKDLEERLLYSRVTLTFGWSIILGRLCILGAEW</sequence>
<dbReference type="AlphaFoldDB" id="A0A553IAE7"/>
<keyword evidence="2" id="KW-1185">Reference proteome</keyword>
<evidence type="ECO:0008006" key="3">
    <source>
        <dbReference type="Google" id="ProtNLM"/>
    </source>
</evidence>